<dbReference type="Proteomes" id="UP000003085">
    <property type="component" value="Unassembled WGS sequence"/>
</dbReference>
<proteinExistence type="predicted"/>
<dbReference type="HOGENOM" id="CLU_3148343_0_0_6"/>
<protein>
    <submittedName>
        <fullName evidence="1">Uncharacterized protein</fullName>
    </submittedName>
</protein>
<dbReference type="AlphaFoldDB" id="D4XUT3"/>
<gene>
    <name evidence="1" type="ORF">HMP0015_3475</name>
</gene>
<reference evidence="2" key="1">
    <citation type="submission" date="2010-03" db="EMBL/GenBank/DDBJ databases">
        <title>Complete sequence of Mobiluncus curtisii ATCC 43063.</title>
        <authorList>
            <person name="Muzny D."/>
            <person name="Qin X."/>
            <person name="Deng J."/>
            <person name="Jiang H."/>
            <person name="Liu Y."/>
            <person name="Qu J."/>
            <person name="Song X.-Z."/>
            <person name="Zhang L."/>
            <person name="Thornton R."/>
            <person name="Coyle M."/>
            <person name="Francisco L."/>
            <person name="Jackson L."/>
            <person name="Javaid M."/>
            <person name="Korchina V."/>
            <person name="Kovar C."/>
            <person name="Mata R."/>
            <person name="Mathew T."/>
            <person name="Ngo R."/>
            <person name="Nguyen L."/>
            <person name="Nguyen N."/>
            <person name="Okwuonu G."/>
            <person name="Ongeri F."/>
            <person name="Pham C."/>
            <person name="Simmons D."/>
            <person name="Wilczek-Boney K."/>
            <person name="Hale W."/>
            <person name="Jakkamsetti A."/>
            <person name="Pham P."/>
            <person name="Ruth R."/>
            <person name="San Lucas F."/>
            <person name="Warren J."/>
            <person name="Zhang J."/>
            <person name="Zhao Z."/>
            <person name="Zhou C."/>
            <person name="Zhu D."/>
            <person name="Lee S."/>
            <person name="Bess C."/>
            <person name="Blankenburg K."/>
            <person name="Forbes L."/>
            <person name="Fu Q."/>
            <person name="Gubbala S."/>
            <person name="Hirani K."/>
            <person name="Jayaseelan J.C."/>
            <person name="Lara F."/>
            <person name="Munidasa M."/>
            <person name="Palculict T."/>
            <person name="Patil S."/>
            <person name="Pu L.-L."/>
            <person name="Saada N."/>
            <person name="Tang L."/>
            <person name="Weissenberger G."/>
            <person name="Zhu Y."/>
            <person name="Hemphill L."/>
            <person name="Shang Y."/>
            <person name="Youmans B."/>
            <person name="Ayvaz T."/>
            <person name="Ross M."/>
            <person name="Santibanez J."/>
            <person name="Aqrawi P."/>
            <person name="Gross S."/>
            <person name="Joshi V."/>
            <person name="Fowler G."/>
            <person name="Nazareth L."/>
            <person name="Reid J."/>
            <person name="Worley K."/>
            <person name="Petrosino J."/>
            <person name="Highlander S."/>
            <person name="Gibbs R."/>
            <person name="Gibbs R."/>
        </authorList>
    </citation>
    <scope>NUCLEOTIDE SEQUENCE [LARGE SCALE GENOMIC DNA]</scope>
    <source>
        <strain evidence="2">ATCC 19194</strain>
    </source>
</reference>
<sequence length="48" mass="5843">MMKSIETNELQYLRGYFSFIQHIEPVFLSRLISKYSEETIRLIRSMEN</sequence>
<dbReference type="EMBL" id="ADMT01000251">
    <property type="protein sequence ID" value="EFF81057.1"/>
    <property type="molecule type" value="Genomic_DNA"/>
</dbReference>
<accession>D4XUT3</accession>
<evidence type="ECO:0000313" key="2">
    <source>
        <dbReference type="Proteomes" id="UP000003085"/>
    </source>
</evidence>
<evidence type="ECO:0000313" key="1">
    <source>
        <dbReference type="EMBL" id="EFF81057.1"/>
    </source>
</evidence>
<name>D4XUT3_ACIHA</name>
<organism evidence="1 2">
    <name type="scientific">Acinetobacter haemolyticus ATCC 19194</name>
    <dbReference type="NCBI Taxonomy" id="707232"/>
    <lineage>
        <taxon>Bacteria</taxon>
        <taxon>Pseudomonadati</taxon>
        <taxon>Pseudomonadota</taxon>
        <taxon>Gammaproteobacteria</taxon>
        <taxon>Moraxellales</taxon>
        <taxon>Moraxellaceae</taxon>
        <taxon>Acinetobacter</taxon>
    </lineage>
</organism>
<comment type="caution">
    <text evidence="1">The sequence shown here is derived from an EMBL/GenBank/DDBJ whole genome shotgun (WGS) entry which is preliminary data.</text>
</comment>